<dbReference type="InterPro" id="IPR038148">
    <property type="entry name" value="Tn1545/Tn916_Xis"/>
</dbReference>
<feature type="domain" description="Helix-turn-helix" evidence="1">
    <location>
        <begin position="12"/>
        <end position="58"/>
    </location>
</feature>
<dbReference type="Pfam" id="PF12728">
    <property type="entry name" value="HTH_17"/>
    <property type="match status" value="1"/>
</dbReference>
<name>X0V078_9ZZZZ</name>
<dbReference type="InterPro" id="IPR010093">
    <property type="entry name" value="SinI_DNA-bd"/>
</dbReference>
<accession>X0V078</accession>
<evidence type="ECO:0000259" key="1">
    <source>
        <dbReference type="Pfam" id="PF12728"/>
    </source>
</evidence>
<dbReference type="EMBL" id="BARS01023435">
    <property type="protein sequence ID" value="GAG11489.1"/>
    <property type="molecule type" value="Genomic_DNA"/>
</dbReference>
<dbReference type="GO" id="GO:0003677">
    <property type="term" value="F:DNA binding"/>
    <property type="evidence" value="ECO:0007669"/>
    <property type="project" value="InterPro"/>
</dbReference>
<reference evidence="2" key="1">
    <citation type="journal article" date="2014" name="Front. Microbiol.">
        <title>High frequency of phylogenetically diverse reductive dehalogenase-homologous genes in deep subseafloor sedimentary metagenomes.</title>
        <authorList>
            <person name="Kawai M."/>
            <person name="Futagami T."/>
            <person name="Toyoda A."/>
            <person name="Takaki Y."/>
            <person name="Nishi S."/>
            <person name="Hori S."/>
            <person name="Arai W."/>
            <person name="Tsubouchi T."/>
            <person name="Morono Y."/>
            <person name="Uchiyama I."/>
            <person name="Ito T."/>
            <person name="Fujiyama A."/>
            <person name="Inagaki F."/>
            <person name="Takami H."/>
        </authorList>
    </citation>
    <scope>NUCLEOTIDE SEQUENCE</scope>
    <source>
        <strain evidence="2">Expedition CK06-06</strain>
    </source>
</reference>
<dbReference type="Gene3D" id="3.90.105.50">
    <property type="match status" value="1"/>
</dbReference>
<protein>
    <recommendedName>
        <fullName evidence="1">Helix-turn-helix domain-containing protein</fullName>
    </recommendedName>
</protein>
<gene>
    <name evidence="2" type="ORF">S01H1_37313</name>
</gene>
<dbReference type="NCBIfam" id="TIGR01764">
    <property type="entry name" value="excise"/>
    <property type="match status" value="1"/>
</dbReference>
<feature type="non-terminal residue" evidence="2">
    <location>
        <position position="1"/>
    </location>
</feature>
<evidence type="ECO:0000313" key="2">
    <source>
        <dbReference type="EMBL" id="GAG11489.1"/>
    </source>
</evidence>
<comment type="caution">
    <text evidence="2">The sequence shown here is derived from an EMBL/GenBank/DDBJ whole genome shotgun (WGS) entry which is preliminary data.</text>
</comment>
<organism evidence="2">
    <name type="scientific">marine sediment metagenome</name>
    <dbReference type="NCBI Taxonomy" id="412755"/>
    <lineage>
        <taxon>unclassified sequences</taxon>
        <taxon>metagenomes</taxon>
        <taxon>ecological metagenomes</taxon>
    </lineage>
</organism>
<proteinExistence type="predicted"/>
<dbReference type="InterPro" id="IPR041657">
    <property type="entry name" value="HTH_17"/>
</dbReference>
<sequence length="61" mass="6864">RQAAKGNRLCITVPEAAEMLGISRNFAYELVKQKQLPVIKFGKRLLIPRAALEKKLEEGVE</sequence>
<dbReference type="AlphaFoldDB" id="X0V078"/>